<accession>H8ZGF6</accession>
<reference evidence="1" key="1">
    <citation type="submission" date="2011-03" db="EMBL/GenBank/DDBJ databases">
        <title>The Genome Sequence of Nematocida sp1 strain ERTm2.</title>
        <authorList>
            <consortium name="The Broad Institute Genome Sequencing Platform"/>
            <consortium name="The Broad Institute Genome Sequencing Center for Infectious Disease"/>
            <person name="Cuomo C."/>
            <person name="Troemel E."/>
            <person name="Young S.K."/>
            <person name="Zeng Q."/>
            <person name="Gargeya S."/>
            <person name="Fitzgerald M."/>
            <person name="Haas B."/>
            <person name="Abouelleil A."/>
            <person name="Alvarado L."/>
            <person name="Arachchi H.M."/>
            <person name="Berlin A."/>
            <person name="Brown A."/>
            <person name="Chapman S.B."/>
            <person name="Chen Z."/>
            <person name="Dunbar C."/>
            <person name="Freedman E."/>
            <person name="Gearin G."/>
            <person name="Gellesch M."/>
            <person name="Goldberg J."/>
            <person name="Griggs A."/>
            <person name="Gujja S."/>
            <person name="Heilman E.R."/>
            <person name="Heiman D."/>
            <person name="Howarth C."/>
            <person name="Larson L."/>
            <person name="Lui A."/>
            <person name="MacDonald P.J.P."/>
            <person name="Mehta T."/>
            <person name="Montmayeur A."/>
            <person name="Murphy C."/>
            <person name="Neiman D."/>
            <person name="Pearson M."/>
            <person name="Priest M."/>
            <person name="Roberts A."/>
            <person name="Saif S."/>
            <person name="Shea T."/>
            <person name="Shenoy N."/>
            <person name="Sisk P."/>
            <person name="Stolte C."/>
            <person name="Sykes S."/>
            <person name="White J."/>
            <person name="Yandava C."/>
            <person name="Wortman J."/>
            <person name="Nusbaum C."/>
            <person name="Birren B."/>
        </authorList>
    </citation>
    <scope>NUCLEOTIDE SEQUENCE</scope>
    <source>
        <strain evidence="1">ERTm2</strain>
    </source>
</reference>
<gene>
    <name evidence="1" type="ORF">NERG_02677</name>
</gene>
<dbReference type="Proteomes" id="UP000005622">
    <property type="component" value="Unassembled WGS sequence"/>
</dbReference>
<evidence type="ECO:0000313" key="1">
    <source>
        <dbReference type="EMBL" id="EHY64279.1"/>
    </source>
</evidence>
<sequence length="434" mass="50301">AELASNIEEHLIEVIKKIATGQDVSIDVNIGYKQTLNRSCSDVFISLRTYYKQNEETKNVHLPNPYYYEFDIYPEYIYKTIRVKWNARFMLYRAGNLSKRTVLPETERSLSIIHRLNSYISGGAKDSKSEAEHMSCSGSDEHAQAQLFYGDRCRNTDTLLLDPLMHIPKYKIYIVWALLLHAKDRNLDSNHPFVRLADNLLESARFIDRNGKDAMFVLLSLISADKYYPHITINKHAYEKPHFFTSAIQKVLELANNAELASYKTYADIITDLMISLHRACMKDRSYCYLEWLARNLNGPNERPSLMEILTLNGATMDYIAGVAQTIEEIERADSPDHYKESSNNFLLWVIWDINRSKCGSWPAIVKGCYDLIDIAEARKAQCLGYFYSFTRIYDICLSELLEKIKPIVCAKGNRESMERFELFKILSDEYPSW</sequence>
<protein>
    <submittedName>
        <fullName evidence="1">Uncharacterized protein</fullName>
    </submittedName>
</protein>
<name>H8ZGF6_NEMA1</name>
<dbReference type="AlphaFoldDB" id="H8ZGF6"/>
<feature type="non-terminal residue" evidence="1">
    <location>
        <position position="1"/>
    </location>
</feature>
<dbReference type="HOGENOM" id="CLU_035520_0_0_1"/>
<organism evidence="1">
    <name type="scientific">Nematocida ausubeli (strain ATCC PRA-371 / ERTm2)</name>
    <name type="common">Nematode killer fungus</name>
    <dbReference type="NCBI Taxonomy" id="1913371"/>
    <lineage>
        <taxon>Eukaryota</taxon>
        <taxon>Fungi</taxon>
        <taxon>Fungi incertae sedis</taxon>
        <taxon>Microsporidia</taxon>
        <taxon>Nematocida</taxon>
    </lineage>
</organism>
<dbReference type="EMBL" id="JH604659">
    <property type="protein sequence ID" value="EHY64279.1"/>
    <property type="molecule type" value="Genomic_DNA"/>
</dbReference>
<proteinExistence type="predicted"/>